<proteinExistence type="predicted"/>
<dbReference type="EMBL" id="JAUKWQ010000012">
    <property type="protein sequence ID" value="MDO1585064.1"/>
    <property type="molecule type" value="Genomic_DNA"/>
</dbReference>
<gene>
    <name evidence="2" type="ORF">Q2T52_23480</name>
</gene>
<feature type="coiled-coil region" evidence="1">
    <location>
        <begin position="88"/>
        <end position="115"/>
    </location>
</feature>
<accession>A0ABT8T3Q2</accession>
<dbReference type="Proteomes" id="UP001169006">
    <property type="component" value="Unassembled WGS sequence"/>
</dbReference>
<sequence>MRTERPQAYQSEPKLQRFFGETVPGGRSEKSAAKIQHVLGAGAPVGGTGAMAGNAAAAPGGVRQAFQSFGHAISDGFSAFKEKVGNDTKEIAAKYENWKAERAEVREQRRLAKCAVLDQRDAAQAKLPDNLKDGDFARCLSEKNRPLISVLLSELNAKVEEELASDPTKDPAEVRHASLKKVLIASSVDAYQKLDLAYLRKCADRFHREGRTDKSMLLKEFCGVLNESHTPQGAMDMFFALAKDAIRDTEPHLFLRASGTNEARAIQKFLKASGLDDYVDEVIHSFAKLSKSREARALAQLMKDENASHSTSGLSPMLADALGNFSLKIAEATLEQKMPDSLKGALESLTHEIGLRKEDDETKNTMIHRLYTDQLFLKGIAIKALGSKHTLGQGTNAGFDIVNKVASQSPKPNGYMSEMTRVYQEIAPQIHTMLELYLARAGMPESASVERWEDAHQKGA</sequence>
<evidence type="ECO:0000313" key="2">
    <source>
        <dbReference type="EMBL" id="MDO1585064.1"/>
    </source>
</evidence>
<keyword evidence="3" id="KW-1185">Reference proteome</keyword>
<evidence type="ECO:0000256" key="1">
    <source>
        <dbReference type="SAM" id="Coils"/>
    </source>
</evidence>
<name>A0ABT8T3Q2_9HYPH</name>
<protein>
    <submittedName>
        <fullName evidence="2">Uncharacterized protein</fullName>
    </submittedName>
</protein>
<dbReference type="RefSeq" id="WP_302079353.1">
    <property type="nucleotide sequence ID" value="NZ_JAUKWQ010000012.1"/>
</dbReference>
<reference evidence="2" key="1">
    <citation type="journal article" date="2015" name="Int. J. Syst. Evol. Microbiol.">
        <title>Rhizobium oryzicola sp. nov., potential plant-growth-promoting endophytic bacteria isolated from rice roots.</title>
        <authorList>
            <person name="Zhang X.X."/>
            <person name="Gao J.S."/>
            <person name="Cao Y.H."/>
            <person name="Sheirdil R.A."/>
            <person name="Wang X.C."/>
            <person name="Zhang L."/>
        </authorList>
    </citation>
    <scope>NUCLEOTIDE SEQUENCE</scope>
    <source>
        <strain evidence="2">05753</strain>
    </source>
</reference>
<reference evidence="2" key="2">
    <citation type="submission" date="2023-07" db="EMBL/GenBank/DDBJ databases">
        <authorList>
            <person name="Sun H."/>
        </authorList>
    </citation>
    <scope>NUCLEOTIDE SEQUENCE</scope>
    <source>
        <strain evidence="2">05753</strain>
    </source>
</reference>
<evidence type="ECO:0000313" key="3">
    <source>
        <dbReference type="Proteomes" id="UP001169006"/>
    </source>
</evidence>
<keyword evidence="1" id="KW-0175">Coiled coil</keyword>
<comment type="caution">
    <text evidence="2">The sequence shown here is derived from an EMBL/GenBank/DDBJ whole genome shotgun (WGS) entry which is preliminary data.</text>
</comment>
<organism evidence="2 3">
    <name type="scientific">Rhizobium oryzicola</name>
    <dbReference type="NCBI Taxonomy" id="1232668"/>
    <lineage>
        <taxon>Bacteria</taxon>
        <taxon>Pseudomonadati</taxon>
        <taxon>Pseudomonadota</taxon>
        <taxon>Alphaproteobacteria</taxon>
        <taxon>Hyphomicrobiales</taxon>
        <taxon>Rhizobiaceae</taxon>
        <taxon>Rhizobium/Agrobacterium group</taxon>
        <taxon>Rhizobium</taxon>
    </lineage>
</organism>